<protein>
    <submittedName>
        <fullName evidence="2">Uncharacterized protein</fullName>
    </submittedName>
</protein>
<dbReference type="Proteomes" id="UP000745577">
    <property type="component" value="Unassembled WGS sequence"/>
</dbReference>
<keyword evidence="1" id="KW-0812">Transmembrane</keyword>
<feature type="non-terminal residue" evidence="2">
    <location>
        <position position="1"/>
    </location>
</feature>
<dbReference type="EMBL" id="JAGQLL010000031">
    <property type="protein sequence ID" value="MCA9380123.1"/>
    <property type="molecule type" value="Genomic_DNA"/>
</dbReference>
<evidence type="ECO:0000313" key="3">
    <source>
        <dbReference type="Proteomes" id="UP000745577"/>
    </source>
</evidence>
<dbReference type="AlphaFoldDB" id="A0A955IBB8"/>
<accession>A0A955IBB8</accession>
<gene>
    <name evidence="2" type="ORF">KC675_02985</name>
</gene>
<evidence type="ECO:0000256" key="1">
    <source>
        <dbReference type="SAM" id="Phobius"/>
    </source>
</evidence>
<name>A0A955IBB8_9BACT</name>
<feature type="transmembrane region" description="Helical" evidence="1">
    <location>
        <begin position="82"/>
        <end position="104"/>
    </location>
</feature>
<organism evidence="2 3">
    <name type="scientific">Candidatus Dojkabacteria bacterium</name>
    <dbReference type="NCBI Taxonomy" id="2099670"/>
    <lineage>
        <taxon>Bacteria</taxon>
        <taxon>Candidatus Dojkabacteria</taxon>
    </lineage>
</organism>
<comment type="caution">
    <text evidence="2">The sequence shown here is derived from an EMBL/GenBank/DDBJ whole genome shotgun (WGS) entry which is preliminary data.</text>
</comment>
<reference evidence="2" key="2">
    <citation type="journal article" date="2021" name="Microbiome">
        <title>Successional dynamics and alternative stable states in a saline activated sludge microbial community over 9 years.</title>
        <authorList>
            <person name="Wang Y."/>
            <person name="Ye J."/>
            <person name="Ju F."/>
            <person name="Liu L."/>
            <person name="Boyd J.A."/>
            <person name="Deng Y."/>
            <person name="Parks D.H."/>
            <person name="Jiang X."/>
            <person name="Yin X."/>
            <person name="Woodcroft B.J."/>
            <person name="Tyson G.W."/>
            <person name="Hugenholtz P."/>
            <person name="Polz M.F."/>
            <person name="Zhang T."/>
        </authorList>
    </citation>
    <scope>NUCLEOTIDE SEQUENCE</scope>
    <source>
        <strain evidence="2">HKST-UBA15</strain>
    </source>
</reference>
<reference evidence="2" key="1">
    <citation type="submission" date="2020-04" db="EMBL/GenBank/DDBJ databases">
        <authorList>
            <person name="Zhang T."/>
        </authorList>
    </citation>
    <scope>NUCLEOTIDE SEQUENCE</scope>
    <source>
        <strain evidence="2">HKST-UBA15</strain>
    </source>
</reference>
<proteinExistence type="predicted"/>
<sequence length="152" mass="18417">LIWFPFLSGWANFLLDTIDGDILIPLGLEDYNYQTIDKLADYVTYIFMLIVGWKWEIHKEIKLTFALRTIGQILFFLTRDELMFFFFPNFLEPLFLIYATLLFFKKKKAYAIYRKYFKLIWGFILIYKFQDELITHVVNVDRSTLFKKLFSL</sequence>
<keyword evidence="1" id="KW-0472">Membrane</keyword>
<evidence type="ECO:0000313" key="2">
    <source>
        <dbReference type="EMBL" id="MCA9380123.1"/>
    </source>
</evidence>
<keyword evidence="1" id="KW-1133">Transmembrane helix</keyword>